<reference evidence="6" key="1">
    <citation type="submission" date="2015-10" db="EMBL/GenBank/DDBJ databases">
        <title>Genome of Paenibacillus bovis sp. nov.</title>
        <authorList>
            <person name="Wu Z."/>
            <person name="Gao C."/>
            <person name="Liu Z."/>
            <person name="Zheng H."/>
        </authorList>
    </citation>
    <scope>NUCLEOTIDE SEQUENCE [LARGE SCALE GENOMIC DNA]</scope>
    <source>
        <strain evidence="6">BD3526</strain>
    </source>
</reference>
<evidence type="ECO:0000256" key="1">
    <source>
        <dbReference type="ARBA" id="ARBA00001946"/>
    </source>
</evidence>
<dbReference type="Gene3D" id="3.90.79.10">
    <property type="entry name" value="Nucleoside Triphosphate Pyrophosphohydrolase"/>
    <property type="match status" value="1"/>
</dbReference>
<gene>
    <name evidence="5" type="ORF">AR543_18655</name>
</gene>
<accession>A0A172ZJL4</accession>
<dbReference type="PRINTS" id="PR00502">
    <property type="entry name" value="NUDIXFAMILY"/>
</dbReference>
<dbReference type="CDD" id="cd04688">
    <property type="entry name" value="NUDIX_Hydrolase"/>
    <property type="match status" value="1"/>
</dbReference>
<feature type="domain" description="Nudix hydrolase" evidence="4">
    <location>
        <begin position="10"/>
        <end position="145"/>
    </location>
</feature>
<dbReference type="PROSITE" id="PS51462">
    <property type="entry name" value="NUDIX"/>
    <property type="match status" value="1"/>
</dbReference>
<dbReference type="Proteomes" id="UP000078148">
    <property type="component" value="Chromosome"/>
</dbReference>
<dbReference type="PANTHER" id="PTHR43046:SF14">
    <property type="entry name" value="MUTT_NUDIX FAMILY PROTEIN"/>
    <property type="match status" value="1"/>
</dbReference>
<comment type="cofactor">
    <cofactor evidence="1">
        <name>Mg(2+)</name>
        <dbReference type="ChEBI" id="CHEBI:18420"/>
    </cofactor>
</comment>
<dbReference type="PANTHER" id="PTHR43046">
    <property type="entry name" value="GDP-MANNOSE MANNOSYL HYDROLASE"/>
    <property type="match status" value="1"/>
</dbReference>
<dbReference type="STRING" id="1616788.AR543_18655"/>
<protein>
    <submittedName>
        <fullName evidence="5">NUDIX domain-containing protein</fullName>
    </submittedName>
</protein>
<dbReference type="RefSeq" id="WP_060535927.1">
    <property type="nucleotide sequence ID" value="NZ_CP013023.1"/>
</dbReference>
<dbReference type="PROSITE" id="PS00893">
    <property type="entry name" value="NUDIX_BOX"/>
    <property type="match status" value="1"/>
</dbReference>
<dbReference type="SUPFAM" id="SSF55811">
    <property type="entry name" value="Nudix"/>
    <property type="match status" value="1"/>
</dbReference>
<evidence type="ECO:0000256" key="2">
    <source>
        <dbReference type="ARBA" id="ARBA00022801"/>
    </source>
</evidence>
<dbReference type="Pfam" id="PF00293">
    <property type="entry name" value="NUDIX"/>
    <property type="match status" value="1"/>
</dbReference>
<dbReference type="InterPro" id="IPR020084">
    <property type="entry name" value="NUDIX_hydrolase_CS"/>
</dbReference>
<sequence>MITFKKGNNKFNFRVAGIAIQDNRVLLHTTVKDDFWNLPGGRVEFNESTEQAILREIKEELDVEVGSPKLLFINEDFFEYDSMQFHEIGFYYLVSFPEGHEITTYEDEFSGIEDEGRLIFKWFPVDELQDLEVYPEVLRSELLQLTNSNHIQHFVNLR</sequence>
<evidence type="ECO:0000313" key="5">
    <source>
        <dbReference type="EMBL" id="ANF97834.1"/>
    </source>
</evidence>
<name>A0A172ZJL4_9BACL</name>
<evidence type="ECO:0000256" key="3">
    <source>
        <dbReference type="RuleBase" id="RU003476"/>
    </source>
</evidence>
<evidence type="ECO:0000259" key="4">
    <source>
        <dbReference type="PROSITE" id="PS51462"/>
    </source>
</evidence>
<dbReference type="AlphaFoldDB" id="A0A172ZJL4"/>
<dbReference type="InterPro" id="IPR020476">
    <property type="entry name" value="Nudix_hydrolase"/>
</dbReference>
<organism evidence="5 6">
    <name type="scientific">Paenibacillus bovis</name>
    <dbReference type="NCBI Taxonomy" id="1616788"/>
    <lineage>
        <taxon>Bacteria</taxon>
        <taxon>Bacillati</taxon>
        <taxon>Bacillota</taxon>
        <taxon>Bacilli</taxon>
        <taxon>Bacillales</taxon>
        <taxon>Paenibacillaceae</taxon>
        <taxon>Paenibacillus</taxon>
    </lineage>
</organism>
<evidence type="ECO:0000313" key="6">
    <source>
        <dbReference type="Proteomes" id="UP000078148"/>
    </source>
</evidence>
<reference evidence="5 6" key="2">
    <citation type="journal article" date="2016" name="Int. J. Syst. Evol. Microbiol.">
        <title>Paenibacillus bovis sp. nov., isolated from raw yak (Bos grunniens) milk.</title>
        <authorList>
            <person name="Gao C."/>
            <person name="Han J."/>
            <person name="Liu Z."/>
            <person name="Xu X."/>
            <person name="Hang F."/>
            <person name="Wu Z."/>
        </authorList>
    </citation>
    <scope>NUCLEOTIDE SEQUENCE [LARGE SCALE GENOMIC DNA]</scope>
    <source>
        <strain evidence="5 6">BD3526</strain>
    </source>
</reference>
<keyword evidence="2 3" id="KW-0378">Hydrolase</keyword>
<dbReference type="GO" id="GO:0016787">
    <property type="term" value="F:hydrolase activity"/>
    <property type="evidence" value="ECO:0007669"/>
    <property type="project" value="UniProtKB-KW"/>
</dbReference>
<dbReference type="EMBL" id="CP013023">
    <property type="protein sequence ID" value="ANF97834.1"/>
    <property type="molecule type" value="Genomic_DNA"/>
</dbReference>
<dbReference type="InterPro" id="IPR000086">
    <property type="entry name" value="NUDIX_hydrolase_dom"/>
</dbReference>
<dbReference type="InterPro" id="IPR015797">
    <property type="entry name" value="NUDIX_hydrolase-like_dom_sf"/>
</dbReference>
<dbReference type="OrthoDB" id="9804442at2"/>
<comment type="similarity">
    <text evidence="3">Belongs to the Nudix hydrolase family.</text>
</comment>
<dbReference type="KEGG" id="pbv:AR543_18655"/>
<proteinExistence type="inferred from homology"/>
<keyword evidence="6" id="KW-1185">Reference proteome</keyword>